<feature type="compositionally biased region" description="Low complexity" evidence="7">
    <location>
        <begin position="974"/>
        <end position="992"/>
    </location>
</feature>
<feature type="region of interest" description="Disordered" evidence="7">
    <location>
        <begin position="764"/>
        <end position="859"/>
    </location>
</feature>
<evidence type="ECO:0000259" key="8">
    <source>
        <dbReference type="PROSITE" id="PS51088"/>
    </source>
</evidence>
<keyword evidence="3" id="KW-0805">Transcription regulation</keyword>
<feature type="compositionally biased region" description="Polar residues" evidence="7">
    <location>
        <begin position="822"/>
        <end position="832"/>
    </location>
</feature>
<comment type="similarity">
    <text evidence="2">Belongs to the TEC1 family.</text>
</comment>
<evidence type="ECO:0000256" key="5">
    <source>
        <dbReference type="ARBA" id="ARBA00023242"/>
    </source>
</evidence>
<feature type="region of interest" description="Disordered" evidence="7">
    <location>
        <begin position="127"/>
        <end position="219"/>
    </location>
</feature>
<evidence type="ECO:0000256" key="7">
    <source>
        <dbReference type="SAM" id="MobiDB-lite"/>
    </source>
</evidence>
<evidence type="ECO:0000256" key="1">
    <source>
        <dbReference type="ARBA" id="ARBA00004123"/>
    </source>
</evidence>
<sequence length="1047" mass="112248">MLYDGQESLRRPLAKLEVARTAYRRALVPGRWSPSIPHPHTARCSFEGGSTATDTCTAHLYPAQLAPPAPTPSRPRFAHHPSTNDSPARCVAHTAHGAVHARTPTARTVLHALPPAICPANASDAIHRLTTPPAPRTMQRRSAAAPPVSPPTSAGPSSHGMVRKRTLQDLQPPSSPNMQSFPHPGSSSSPSIQHSFQFDSSPRNAQLSSPASIYSSPGMARSASAQATFSPFRQTITTSPLGRMCEQDEGVPAGRRPGMKRRRTIAGDSPTSPVKQDQSVSQQLSYTPRCAGKDGEDVWPPDVEEAFHTALALLPRLGRKKLIINGKPCGRNELIGDYILRTTGKARSRKQVSSHIQVLKNLRKDGKDFMDLVSEPAEGDDRFAPGNARLFFGDDSPYIRPSAFSIGLGLPAIDVTAASSTFTPYPAPAQSPFALHSPFVLHPSHGALTPTTELAHAFQDMSVLPPPIPAACPFSPSDFAMIVPSKRDAQRHDGHVLASLDHRQSGGPLRKILVEDLPHGSKRYPMLPAMLACLPCQFLHFKLNLDIPSLATAAVLGSQVAAHVRLDTMQNLPLSVVTTIFCHGDRIIQFVESLAPPVAIGDVASPLGAGRSPSPVMRHKFSYELPFAETYWSHFLSASEEGNTSVGRNGKARFELAQNLSMFSVLQEVVVTPDEGLALAQVDDSVEIRGSDLGDVVLVVAYDLEVVEGLHRGTAELSLLSSRHAGAGFAPSEMSSVSSFSPQLDAPGMSRSATLPASMAFSQVPSQDMQTSMPPPRLSRRSPPSTSRTHHRRQSSSSNKPNLSLHIPPPSDFMRLSAPTAGPSNSQLQPPSNGHLVAPRPPLTPSTPWDQVAHTPDAPPPVLPDSCSAAQRERLEHIWLQNATNEWDLHSPALTGLQEHSYLSSSLSRPASLAPSPIDENGIFSSASSLPVPPAFSQQAFPQPLQSQPMYSVHPDHLYGANFSTSLDDPSLPDLVSMSTSSSSSGSTLSSTQAVEPAPQPRTSAPPPPQVPQSKLKVKQEQDFFSSLLGSTTKWVGSSSTLDETRC</sequence>
<evidence type="ECO:0000256" key="3">
    <source>
        <dbReference type="ARBA" id="ARBA00023015"/>
    </source>
</evidence>
<feature type="region of interest" description="Disordered" evidence="7">
    <location>
        <begin position="728"/>
        <end position="751"/>
    </location>
</feature>
<dbReference type="Gene3D" id="6.10.20.40">
    <property type="entry name" value="TEA/ATTS domain"/>
    <property type="match status" value="1"/>
</dbReference>
<accession>A0A2T0A7D1</accession>
<dbReference type="PANTHER" id="PTHR11834">
    <property type="entry name" value="TRANSCRIPTIONAL ENHANCER FACTOR TEF RELATED"/>
    <property type="match status" value="1"/>
</dbReference>
<evidence type="ECO:0000256" key="4">
    <source>
        <dbReference type="ARBA" id="ARBA00023163"/>
    </source>
</evidence>
<dbReference type="GO" id="GO:0000978">
    <property type="term" value="F:RNA polymerase II cis-regulatory region sequence-specific DNA binding"/>
    <property type="evidence" value="ECO:0007669"/>
    <property type="project" value="TreeGrafter"/>
</dbReference>
<dbReference type="PRINTS" id="PR00065">
    <property type="entry name" value="TEADOMAIN"/>
</dbReference>
<dbReference type="GO" id="GO:0005634">
    <property type="term" value="C:nucleus"/>
    <property type="evidence" value="ECO:0007669"/>
    <property type="project" value="UniProtKB-SubCell"/>
</dbReference>
<dbReference type="OrthoDB" id="10006572at2759"/>
<dbReference type="GO" id="GO:0005667">
    <property type="term" value="C:transcription regulator complex"/>
    <property type="evidence" value="ECO:0007669"/>
    <property type="project" value="TreeGrafter"/>
</dbReference>
<feature type="DNA-binding region" description="TEA" evidence="6">
    <location>
        <begin position="292"/>
        <end position="366"/>
    </location>
</feature>
<feature type="compositionally biased region" description="Low complexity" evidence="7">
    <location>
        <begin position="179"/>
        <end position="198"/>
    </location>
</feature>
<gene>
    <name evidence="9" type="ORF">AAT19DRAFT_15472</name>
</gene>
<dbReference type="PANTHER" id="PTHR11834:SF0">
    <property type="entry name" value="PROTEIN SCALLOPED"/>
    <property type="match status" value="1"/>
</dbReference>
<reference evidence="9 10" key="1">
    <citation type="journal article" date="2018" name="Elife">
        <title>Functional genomics of lipid metabolism in the oleaginous yeast Rhodosporidium toruloides.</title>
        <authorList>
            <person name="Coradetti S.T."/>
            <person name="Pinel D."/>
            <person name="Geiselman G."/>
            <person name="Ito M."/>
            <person name="Mondo S."/>
            <person name="Reilly M.C."/>
            <person name="Cheng Y.F."/>
            <person name="Bauer S."/>
            <person name="Grigoriev I."/>
            <person name="Gladden J.M."/>
            <person name="Simmons B.A."/>
            <person name="Brem R."/>
            <person name="Arkin A.P."/>
            <person name="Skerker J.M."/>
        </authorList>
    </citation>
    <scope>NUCLEOTIDE SEQUENCE [LARGE SCALE GENOMIC DNA]</scope>
    <source>
        <strain evidence="9 10">NBRC 0880</strain>
    </source>
</reference>
<feature type="compositionally biased region" description="Low complexity" evidence="7">
    <location>
        <begin position="732"/>
        <end position="741"/>
    </location>
</feature>
<dbReference type="InterPro" id="IPR038096">
    <property type="entry name" value="TEA/ATTS_sf"/>
</dbReference>
<feature type="compositionally biased region" description="Pro residues" evidence="7">
    <location>
        <begin position="998"/>
        <end position="1011"/>
    </location>
</feature>
<dbReference type="InterPro" id="IPR050937">
    <property type="entry name" value="TEC1_TEAD_TF"/>
</dbReference>
<dbReference type="PROSITE" id="PS51088">
    <property type="entry name" value="TEA_2"/>
    <property type="match status" value="1"/>
</dbReference>
<feature type="domain" description="TEA" evidence="8">
    <location>
        <begin position="292"/>
        <end position="366"/>
    </location>
</feature>
<organism evidence="9 10">
    <name type="scientific">Rhodotorula toruloides</name>
    <name type="common">Yeast</name>
    <name type="synonym">Rhodosporidium toruloides</name>
    <dbReference type="NCBI Taxonomy" id="5286"/>
    <lineage>
        <taxon>Eukaryota</taxon>
        <taxon>Fungi</taxon>
        <taxon>Dikarya</taxon>
        <taxon>Basidiomycota</taxon>
        <taxon>Pucciniomycotina</taxon>
        <taxon>Microbotryomycetes</taxon>
        <taxon>Sporidiobolales</taxon>
        <taxon>Sporidiobolaceae</taxon>
        <taxon>Rhodotorula</taxon>
    </lineage>
</organism>
<feature type="compositionally biased region" description="Polar residues" evidence="7">
    <location>
        <begin position="199"/>
        <end position="215"/>
    </location>
</feature>
<name>A0A2T0A7D1_RHOTO</name>
<evidence type="ECO:0000313" key="9">
    <source>
        <dbReference type="EMBL" id="PRQ73905.1"/>
    </source>
</evidence>
<evidence type="ECO:0000313" key="10">
    <source>
        <dbReference type="Proteomes" id="UP000239560"/>
    </source>
</evidence>
<protein>
    <submittedName>
        <fullName evidence="9">TEA/ATTS domain family-domain containing protein</fullName>
    </submittedName>
</protein>
<feature type="compositionally biased region" description="Low complexity" evidence="7">
    <location>
        <begin position="142"/>
        <end position="158"/>
    </location>
</feature>
<dbReference type="EMBL" id="LCTV02000007">
    <property type="protein sequence ID" value="PRQ73905.1"/>
    <property type="molecule type" value="Genomic_DNA"/>
</dbReference>
<feature type="region of interest" description="Disordered" evidence="7">
    <location>
        <begin position="974"/>
        <end position="1019"/>
    </location>
</feature>
<evidence type="ECO:0000256" key="2">
    <source>
        <dbReference type="ARBA" id="ARBA00008421"/>
    </source>
</evidence>
<feature type="compositionally biased region" description="Polar residues" evidence="7">
    <location>
        <begin position="168"/>
        <end position="178"/>
    </location>
</feature>
<dbReference type="Pfam" id="PF01285">
    <property type="entry name" value="TEA"/>
    <property type="match status" value="1"/>
</dbReference>
<feature type="region of interest" description="Disordered" evidence="7">
    <location>
        <begin position="63"/>
        <end position="89"/>
    </location>
</feature>
<comment type="subcellular location">
    <subcellularLocation>
        <location evidence="1">Nucleus</location>
    </subcellularLocation>
</comment>
<comment type="caution">
    <text evidence="9">The sequence shown here is derived from an EMBL/GenBank/DDBJ whole genome shotgun (WGS) entry which is preliminary data.</text>
</comment>
<keyword evidence="4" id="KW-0804">Transcription</keyword>
<dbReference type="GO" id="GO:0000981">
    <property type="term" value="F:DNA-binding transcription factor activity, RNA polymerase II-specific"/>
    <property type="evidence" value="ECO:0007669"/>
    <property type="project" value="TreeGrafter"/>
</dbReference>
<keyword evidence="5" id="KW-0539">Nucleus</keyword>
<feature type="region of interest" description="Disordered" evidence="7">
    <location>
        <begin position="236"/>
        <end position="284"/>
    </location>
</feature>
<dbReference type="SMART" id="SM00426">
    <property type="entry name" value="TEA"/>
    <property type="match status" value="1"/>
</dbReference>
<proteinExistence type="inferred from homology"/>
<dbReference type="AlphaFoldDB" id="A0A2T0A7D1"/>
<feature type="compositionally biased region" description="Polar residues" evidence="7">
    <location>
        <begin position="269"/>
        <end position="284"/>
    </location>
</feature>
<dbReference type="Proteomes" id="UP000239560">
    <property type="component" value="Unassembled WGS sequence"/>
</dbReference>
<evidence type="ECO:0000256" key="6">
    <source>
        <dbReference type="PROSITE-ProRule" id="PRU00505"/>
    </source>
</evidence>
<dbReference type="InterPro" id="IPR000818">
    <property type="entry name" value="TEA/ATTS_dom"/>
</dbReference>